<dbReference type="EMBL" id="HACG01007860">
    <property type="protein sequence ID" value="CEK54725.1"/>
    <property type="molecule type" value="Transcribed_RNA"/>
</dbReference>
<gene>
    <name evidence="1" type="primary">ORF23498</name>
</gene>
<feature type="non-terminal residue" evidence="1">
    <location>
        <position position="1"/>
    </location>
</feature>
<organism evidence="1">
    <name type="scientific">Arion vulgaris</name>
    <dbReference type="NCBI Taxonomy" id="1028688"/>
    <lineage>
        <taxon>Eukaryota</taxon>
        <taxon>Metazoa</taxon>
        <taxon>Spiralia</taxon>
        <taxon>Lophotrochozoa</taxon>
        <taxon>Mollusca</taxon>
        <taxon>Gastropoda</taxon>
        <taxon>Heterobranchia</taxon>
        <taxon>Euthyneura</taxon>
        <taxon>Panpulmonata</taxon>
        <taxon>Eupulmonata</taxon>
        <taxon>Stylommatophora</taxon>
        <taxon>Helicina</taxon>
        <taxon>Arionoidea</taxon>
        <taxon>Arionidae</taxon>
        <taxon>Arion</taxon>
    </lineage>
</organism>
<accession>A0A0B6YGR8</accession>
<sequence>LPLPLDDSSFQCALATGVHSHQFSRAFFHAKKIRTHSIVCNTMMCGMLL</sequence>
<dbReference type="AlphaFoldDB" id="A0A0B6YGR8"/>
<reference evidence="1" key="1">
    <citation type="submission" date="2014-12" db="EMBL/GenBank/DDBJ databases">
        <title>Insight into the proteome of Arion vulgaris.</title>
        <authorList>
            <person name="Aradska J."/>
            <person name="Bulat T."/>
            <person name="Smidak R."/>
            <person name="Sarate P."/>
            <person name="Gangsoo J."/>
            <person name="Sialana F."/>
            <person name="Bilban M."/>
            <person name="Lubec G."/>
        </authorList>
    </citation>
    <scope>NUCLEOTIDE SEQUENCE</scope>
    <source>
        <tissue evidence="1">Skin</tissue>
    </source>
</reference>
<proteinExistence type="predicted"/>
<evidence type="ECO:0000313" key="1">
    <source>
        <dbReference type="EMBL" id="CEK54725.1"/>
    </source>
</evidence>
<protein>
    <submittedName>
        <fullName evidence="1">Uncharacterized protein</fullName>
    </submittedName>
</protein>
<name>A0A0B6YGR8_9EUPU</name>